<evidence type="ECO:0000256" key="1">
    <source>
        <dbReference type="ARBA" id="ARBA00022553"/>
    </source>
</evidence>
<comment type="catalytic activity">
    <reaction evidence="3">
        <text>L-seryl-[protein] + ATP = O-phospho-L-seryl-[protein] + ADP + H(+)</text>
        <dbReference type="Rhea" id="RHEA:17989"/>
        <dbReference type="Rhea" id="RHEA-COMP:9863"/>
        <dbReference type="Rhea" id="RHEA-COMP:11604"/>
        <dbReference type="ChEBI" id="CHEBI:15378"/>
        <dbReference type="ChEBI" id="CHEBI:29999"/>
        <dbReference type="ChEBI" id="CHEBI:30616"/>
        <dbReference type="ChEBI" id="CHEBI:83421"/>
        <dbReference type="ChEBI" id="CHEBI:456216"/>
        <dbReference type="EC" id="2.7.11.1"/>
    </reaction>
</comment>
<dbReference type="AlphaFoldDB" id="A0AAV2HMK2"/>
<dbReference type="Gene3D" id="1.20.5.340">
    <property type="match status" value="1"/>
</dbReference>
<dbReference type="PANTHER" id="PTHR22988:SF71">
    <property type="entry name" value="CITRON RHO-INTERACTING KINASE"/>
    <property type="match status" value="1"/>
</dbReference>
<dbReference type="GO" id="GO:0004674">
    <property type="term" value="F:protein serine/threonine kinase activity"/>
    <property type="evidence" value="ECO:0007669"/>
    <property type="project" value="UniProtKB-EC"/>
</dbReference>
<dbReference type="GO" id="GO:0031032">
    <property type="term" value="P:actomyosin structure organization"/>
    <property type="evidence" value="ECO:0007669"/>
    <property type="project" value="TreeGrafter"/>
</dbReference>
<feature type="region of interest" description="Disordered" evidence="5">
    <location>
        <begin position="428"/>
        <end position="479"/>
    </location>
</feature>
<comment type="catalytic activity">
    <reaction evidence="2">
        <text>L-threonyl-[protein] + ATP = O-phospho-L-threonyl-[protein] + ADP + H(+)</text>
        <dbReference type="Rhea" id="RHEA:46608"/>
        <dbReference type="Rhea" id="RHEA-COMP:11060"/>
        <dbReference type="Rhea" id="RHEA-COMP:11605"/>
        <dbReference type="ChEBI" id="CHEBI:15378"/>
        <dbReference type="ChEBI" id="CHEBI:30013"/>
        <dbReference type="ChEBI" id="CHEBI:30616"/>
        <dbReference type="ChEBI" id="CHEBI:61977"/>
        <dbReference type="ChEBI" id="CHEBI:456216"/>
        <dbReference type="EC" id="2.7.11.1"/>
    </reaction>
</comment>
<gene>
    <name evidence="6" type="ORF">GSLYS_00008645001</name>
</gene>
<dbReference type="GO" id="GO:0005856">
    <property type="term" value="C:cytoskeleton"/>
    <property type="evidence" value="ECO:0007669"/>
    <property type="project" value="TreeGrafter"/>
</dbReference>
<feature type="compositionally biased region" description="Low complexity" evidence="5">
    <location>
        <begin position="428"/>
        <end position="457"/>
    </location>
</feature>
<sequence length="509" mass="57830">VSGGDIPSYLRHELEESNLSLSEARSLLAASKRQELELRDRIDKLQRILDNKAVENARYLQNYQDAIAELKTLKSQHDTLQRQYKVLEDKHGGLQRERGSNSTETVRLMEQIGSKQQQYEMEHKKVEQLTKVCTELEDQIKDMEEIIEESKKREAEWEMIKKTYERAVDEREDELEGATQQIQAITMARSAASEKMSSMKQQVESIKALHMADVEKLNHSLREERAKVVKLSQKLAEVEDKEKSTVQVFDSQMREMDKSNQEKMKLKEELAQVLSDNCSLRKENLKLKRHLDEAMDKFEMIIGEKVNLENFTEALQSKFFGPKSGSKEALNKAATLPLSWTDLQTALEQERSKTNILQEQVDRLREDNFQQANESGWFTKIKRVLKLKQPGKIQANVTVKLTNSAMNALTHSPASQQAELASAYSSTSLASTGSSSSSGSSTQSRSSRSPHSSQRRAFTPDPRGSRVGESLPTPQRMHHNIPHRFATGLNTRAAKCGLCLGTVHFVRQA</sequence>
<keyword evidence="7" id="KW-1185">Reference proteome</keyword>
<evidence type="ECO:0000256" key="2">
    <source>
        <dbReference type="ARBA" id="ARBA00047899"/>
    </source>
</evidence>
<dbReference type="GO" id="GO:0005737">
    <property type="term" value="C:cytoplasm"/>
    <property type="evidence" value="ECO:0007669"/>
    <property type="project" value="TreeGrafter"/>
</dbReference>
<proteinExistence type="predicted"/>
<feature type="coiled-coil region" evidence="4">
    <location>
        <begin position="214"/>
        <end position="276"/>
    </location>
</feature>
<feature type="non-terminal residue" evidence="6">
    <location>
        <position position="509"/>
    </location>
</feature>
<reference evidence="6 7" key="1">
    <citation type="submission" date="2024-04" db="EMBL/GenBank/DDBJ databases">
        <authorList>
            <consortium name="Genoscope - CEA"/>
            <person name="William W."/>
        </authorList>
    </citation>
    <scope>NUCLEOTIDE SEQUENCE [LARGE SCALE GENOMIC DNA]</scope>
</reference>
<keyword evidence="4" id="KW-0175">Coiled coil</keyword>
<evidence type="ECO:0000256" key="4">
    <source>
        <dbReference type="SAM" id="Coils"/>
    </source>
</evidence>
<protein>
    <submittedName>
        <fullName evidence="6">Uncharacterized protein</fullName>
    </submittedName>
</protein>
<comment type="caution">
    <text evidence="6">The sequence shown here is derived from an EMBL/GenBank/DDBJ whole genome shotgun (WGS) entry which is preliminary data.</text>
</comment>
<dbReference type="SUPFAM" id="SSF90257">
    <property type="entry name" value="Myosin rod fragments"/>
    <property type="match status" value="1"/>
</dbReference>
<evidence type="ECO:0000256" key="5">
    <source>
        <dbReference type="SAM" id="MobiDB-lite"/>
    </source>
</evidence>
<dbReference type="InterPro" id="IPR050839">
    <property type="entry name" value="Rho-assoc_Ser/Thr_Kinase"/>
</dbReference>
<dbReference type="PANTHER" id="PTHR22988">
    <property type="entry name" value="MYOTONIC DYSTROPHY S/T KINASE-RELATED"/>
    <property type="match status" value="1"/>
</dbReference>
<organism evidence="6 7">
    <name type="scientific">Lymnaea stagnalis</name>
    <name type="common">Great pond snail</name>
    <name type="synonym">Helix stagnalis</name>
    <dbReference type="NCBI Taxonomy" id="6523"/>
    <lineage>
        <taxon>Eukaryota</taxon>
        <taxon>Metazoa</taxon>
        <taxon>Spiralia</taxon>
        <taxon>Lophotrochozoa</taxon>
        <taxon>Mollusca</taxon>
        <taxon>Gastropoda</taxon>
        <taxon>Heterobranchia</taxon>
        <taxon>Euthyneura</taxon>
        <taxon>Panpulmonata</taxon>
        <taxon>Hygrophila</taxon>
        <taxon>Lymnaeoidea</taxon>
        <taxon>Lymnaeidae</taxon>
        <taxon>Lymnaea</taxon>
    </lineage>
</organism>
<evidence type="ECO:0000313" key="6">
    <source>
        <dbReference type="EMBL" id="CAL1534685.1"/>
    </source>
</evidence>
<keyword evidence="1" id="KW-0597">Phosphoprotein</keyword>
<accession>A0AAV2HMK2</accession>
<evidence type="ECO:0000313" key="7">
    <source>
        <dbReference type="Proteomes" id="UP001497497"/>
    </source>
</evidence>
<dbReference type="EMBL" id="CAXITT010000179">
    <property type="protein sequence ID" value="CAL1534685.1"/>
    <property type="molecule type" value="Genomic_DNA"/>
</dbReference>
<name>A0AAV2HMK2_LYMST</name>
<feature type="non-terminal residue" evidence="6">
    <location>
        <position position="1"/>
    </location>
</feature>
<evidence type="ECO:0000256" key="3">
    <source>
        <dbReference type="ARBA" id="ARBA00048679"/>
    </source>
</evidence>
<dbReference type="Proteomes" id="UP001497497">
    <property type="component" value="Unassembled WGS sequence"/>
</dbReference>
<feature type="coiled-coil region" evidence="4">
    <location>
        <begin position="28"/>
        <end position="188"/>
    </location>
</feature>